<feature type="region of interest" description="Disordered" evidence="1">
    <location>
        <begin position="486"/>
        <end position="546"/>
    </location>
</feature>
<feature type="compositionally biased region" description="Basic and acidic residues" evidence="1">
    <location>
        <begin position="90"/>
        <end position="101"/>
    </location>
</feature>
<feature type="compositionally biased region" description="Pro residues" evidence="1">
    <location>
        <begin position="365"/>
        <end position="374"/>
    </location>
</feature>
<dbReference type="OrthoDB" id="549977at2759"/>
<dbReference type="Pfam" id="PF16501">
    <property type="entry name" value="SCAPER_N"/>
    <property type="match status" value="1"/>
</dbReference>
<feature type="region of interest" description="Disordered" evidence="1">
    <location>
        <begin position="915"/>
        <end position="934"/>
    </location>
</feature>
<sequence length="1530" mass="158403">MTPDRDRDRRELGGRENRGAGGAGGSLNAKTKILNTKMNSRDHRGHGGAAHLLPDSLTSSRGGSLDDLVHALGAVAASRHGSLHGGSRPESLDGGDRDRADGGGGDGGGGGGATTTTTTAAADAAVAAAASNAAAGVQSEFRERLWSYLLGNVVRAVDEVYFLCELECGGEEIDAAVRLLEESAEDFNALKERLTEQEMFAADPESRAISWDVGRTDVRPSARHYEMIQEITGRSDGGRTPDPGEREGGGGGDDEDGGGGEWTTAGARGRAGKNANGSHGKAAAAAAANAAGPRAMSKKERKKARAAEHNAHRSSSNVAPNRSSSDSDLEKSAAIASSKTSAGAATTKASAAASAAASGAAAKPPGKPPLPRSPSSPAELPARTNANATPPRVSAAKANASWADESDDLPPVMADASFDGGDEKEEEAANAKMEKKDLKKDLKDEDAPPPAAAWGEKRNWGNILDPTGAQAALAARLINRGKSPAELHLKLMSPDRNKKKTPMETAAAMRERHERAKDLRRRVETERAARRKFTAPTPREREEEEERRIALRALELEARHRRAEETREERISAVVRKASEETRKVEEIAFYNSLEVENKKAALRDKLTSAELRRAAQAEERRRAAEAAETAARAAEERRAAEQAAKRSTLEEKVREKELRREREAAEREAAATAHEERRAREAEDKERSRVAREREAKKRAEERLDEMRRRLFAAERRRREYLDVVRERAVIGSAGKDSTLRPATSPPASPARGGGGSGAMMSPGRGGGGGAPESPSRVRGGGGAGESGGGFPGGMEREMARAAAAAERHKAMRKRAKKLRQRLANAAGPLRWPTDAERENAAAATAEDETSSVAAAAAAAAAADDDVGYAPLPPATDAARPRLERVALAISKRKPESLSHAHRDVMQALAEAGGDAARAGGGENASGGSGSGSARAAGAAAASAALAAAVTSGLVRALAEALAESLNSSATGGGFAASPAAAAQCVSLARALDAATAASATACEHLLAENLASPLVPHLVAGLGWLGDPANAEYATPGTGGGIPPPTSALEPMMAVVARVVRGPKGVSVGGVGVGGGGGGGSSSSFEDVLSPRSLARASPTNAAEDVAAAVVSSSAASHDGGVEAIGCEAAAAREKITAPAPASASARAQCARVVAMSADFVELLVTSGAVDAIASLFALHDRPKATVEPVPPGILAGLRLLEALLDARAPAPGRELVGGVDRYNVAVEPETINLREGESPAGSLIAALKETALGGLPSLLTSVLLQTEATLRTPVLQDPAAAARELPSNFVPVAAAAVRLLNATARFGPEIAQDALSSPDLRVETHHLLSFILALCASEWDSAVAAKARADRERKNNPGGGAGDKNDDASEYGVAKDGRRARHGGSDNAGATVEELAELLDQTVLFIGAFALLSPSNQDMLCWGRAPTLMQRLPDLPFEYYSDSRKIAVLFPTLVAVAFGHGTNRALIANELSLETVRGFAAREIDARASGASSSAAAEGLCPAFGFAARFPPALWQDAVEYFGPDGG</sequence>
<dbReference type="PANTHER" id="PTHR31434:SF2">
    <property type="entry name" value="S PHASE CYCLIN A-ASSOCIATED PROTEIN IN THE ENDOPLASMIC RETICULUM"/>
    <property type="match status" value="1"/>
</dbReference>
<proteinExistence type="predicted"/>
<feature type="compositionally biased region" description="Gly residues" evidence="1">
    <location>
        <begin position="753"/>
        <end position="772"/>
    </location>
</feature>
<dbReference type="GeneID" id="9684769"/>
<evidence type="ECO:0000256" key="1">
    <source>
        <dbReference type="SAM" id="MobiDB-lite"/>
    </source>
</evidence>
<evidence type="ECO:0000313" key="3">
    <source>
        <dbReference type="EMBL" id="EEH56757.1"/>
    </source>
</evidence>
<name>C1MV85_MICPC</name>
<feature type="region of interest" description="Disordered" evidence="1">
    <location>
        <begin position="79"/>
        <end position="116"/>
    </location>
</feature>
<dbReference type="Proteomes" id="UP000001876">
    <property type="component" value="Unassembled WGS sequence"/>
</dbReference>
<dbReference type="KEGG" id="mpp:MICPUCDRAFT_59093"/>
<organism evidence="4">
    <name type="scientific">Micromonas pusilla (strain CCMP1545)</name>
    <name type="common">Picoplanktonic green alga</name>
    <dbReference type="NCBI Taxonomy" id="564608"/>
    <lineage>
        <taxon>Eukaryota</taxon>
        <taxon>Viridiplantae</taxon>
        <taxon>Chlorophyta</taxon>
        <taxon>Mamiellophyceae</taxon>
        <taxon>Mamiellales</taxon>
        <taxon>Mamiellaceae</taxon>
        <taxon>Micromonas</taxon>
    </lineage>
</organism>
<feature type="compositionally biased region" description="Basic and acidic residues" evidence="1">
    <location>
        <begin position="236"/>
        <end position="248"/>
    </location>
</feature>
<feature type="region of interest" description="Disordered" evidence="1">
    <location>
        <begin position="1351"/>
        <end position="1373"/>
    </location>
</feature>
<feature type="region of interest" description="Disordered" evidence="1">
    <location>
        <begin position="229"/>
        <end position="463"/>
    </location>
</feature>
<feature type="compositionally biased region" description="Low complexity" evidence="1">
    <location>
        <begin position="313"/>
        <end position="364"/>
    </location>
</feature>
<gene>
    <name evidence="3" type="ORF">MICPUCDRAFT_59093</name>
</gene>
<feature type="compositionally biased region" description="Basic and acidic residues" evidence="1">
    <location>
        <begin position="486"/>
        <end position="496"/>
    </location>
</feature>
<dbReference type="STRING" id="564608.C1MV85"/>
<dbReference type="eggNOG" id="KOG4722">
    <property type="taxonomic scope" value="Eukaryota"/>
</dbReference>
<accession>C1MV85</accession>
<feature type="compositionally biased region" description="Low complexity" evidence="1">
    <location>
        <begin position="262"/>
        <end position="292"/>
    </location>
</feature>
<dbReference type="InterPro" id="IPR032446">
    <property type="entry name" value="SCAPER_N"/>
</dbReference>
<dbReference type="EMBL" id="GG663740">
    <property type="protein sequence ID" value="EEH56757.1"/>
    <property type="molecule type" value="Genomic_DNA"/>
</dbReference>
<dbReference type="PANTHER" id="PTHR31434">
    <property type="entry name" value="S PHASE CYCLIN A-ASSOCIATED PROTEIN IN THE ENDOPLASMIC RETICULUM"/>
    <property type="match status" value="1"/>
</dbReference>
<feature type="region of interest" description="Disordered" evidence="1">
    <location>
        <begin position="1"/>
        <end position="55"/>
    </location>
</feature>
<feature type="compositionally biased region" description="Basic and acidic residues" evidence="1">
    <location>
        <begin position="634"/>
        <end position="730"/>
    </location>
</feature>
<protein>
    <submittedName>
        <fullName evidence="3">Predicted protein</fullName>
    </submittedName>
</protein>
<feature type="compositionally biased region" description="Basic and acidic residues" evidence="1">
    <location>
        <begin position="509"/>
        <end position="528"/>
    </location>
</feature>
<dbReference type="RefSeq" id="XP_003059625.1">
    <property type="nucleotide sequence ID" value="XM_003059579.1"/>
</dbReference>
<evidence type="ECO:0000259" key="2">
    <source>
        <dbReference type="Pfam" id="PF16501"/>
    </source>
</evidence>
<keyword evidence="4" id="KW-1185">Reference proteome</keyword>
<feature type="region of interest" description="Disordered" evidence="1">
    <location>
        <begin position="613"/>
        <end position="814"/>
    </location>
</feature>
<feature type="compositionally biased region" description="Gly residues" evidence="1">
    <location>
        <begin position="102"/>
        <end position="113"/>
    </location>
</feature>
<evidence type="ECO:0000313" key="4">
    <source>
        <dbReference type="Proteomes" id="UP000001876"/>
    </source>
</evidence>
<feature type="compositionally biased region" description="Gly residues" evidence="1">
    <location>
        <begin position="780"/>
        <end position="794"/>
    </location>
</feature>
<feature type="compositionally biased region" description="Basic and acidic residues" evidence="1">
    <location>
        <begin position="427"/>
        <end position="446"/>
    </location>
</feature>
<feature type="compositionally biased region" description="Basic and acidic residues" evidence="1">
    <location>
        <begin position="613"/>
        <end position="626"/>
    </location>
</feature>
<feature type="compositionally biased region" description="Basic and acidic residues" evidence="1">
    <location>
        <begin position="1"/>
        <end position="18"/>
    </location>
</feature>
<feature type="domain" description="S phase cyclin A-associated protein in the endoplasmic reticulum N-terminal" evidence="2">
    <location>
        <begin position="138"/>
        <end position="220"/>
    </location>
</feature>
<feature type="compositionally biased region" description="Gly residues" evidence="1">
    <location>
        <begin position="920"/>
        <end position="932"/>
    </location>
</feature>
<dbReference type="OMA" id="QSWVGGF"/>
<reference evidence="3 4" key="1">
    <citation type="journal article" date="2009" name="Science">
        <title>Green evolution and dynamic adaptations revealed by genomes of the marine picoeukaryotes Micromonas.</title>
        <authorList>
            <person name="Worden A.Z."/>
            <person name="Lee J.H."/>
            <person name="Mock T."/>
            <person name="Rouze P."/>
            <person name="Simmons M.P."/>
            <person name="Aerts A.L."/>
            <person name="Allen A.E."/>
            <person name="Cuvelier M.L."/>
            <person name="Derelle E."/>
            <person name="Everett M.V."/>
            <person name="Foulon E."/>
            <person name="Grimwood J."/>
            <person name="Gundlach H."/>
            <person name="Henrissat B."/>
            <person name="Napoli C."/>
            <person name="McDonald S.M."/>
            <person name="Parker M.S."/>
            <person name="Rombauts S."/>
            <person name="Salamov A."/>
            <person name="Von Dassow P."/>
            <person name="Badger J.H."/>
            <person name="Coutinho P.M."/>
            <person name="Demir E."/>
            <person name="Dubchak I."/>
            <person name="Gentemann C."/>
            <person name="Eikrem W."/>
            <person name="Gready J.E."/>
            <person name="John U."/>
            <person name="Lanier W."/>
            <person name="Lindquist E.A."/>
            <person name="Lucas S."/>
            <person name="Mayer K.F."/>
            <person name="Moreau H."/>
            <person name="Not F."/>
            <person name="Otillar R."/>
            <person name="Panaud O."/>
            <person name="Pangilinan J."/>
            <person name="Paulsen I."/>
            <person name="Piegu B."/>
            <person name="Poliakov A."/>
            <person name="Robbens S."/>
            <person name="Schmutz J."/>
            <person name="Toulza E."/>
            <person name="Wyss T."/>
            <person name="Zelensky A."/>
            <person name="Zhou K."/>
            <person name="Armbrust E.V."/>
            <person name="Bhattacharya D."/>
            <person name="Goodenough U.W."/>
            <person name="Van de Peer Y."/>
            <person name="Grigoriev I.V."/>
        </authorList>
    </citation>
    <scope>NUCLEOTIDE SEQUENCE [LARGE SCALE GENOMIC DNA]</scope>
    <source>
        <strain evidence="3 4">CCMP1545</strain>
    </source>
</reference>